<dbReference type="Proteomes" id="UP000266841">
    <property type="component" value="Unassembled WGS sequence"/>
</dbReference>
<accession>K0THL8</accession>
<dbReference type="Gene3D" id="3.75.10.10">
    <property type="entry name" value="L-arginine/glycine Amidinotransferase, Chain A"/>
    <property type="match status" value="1"/>
</dbReference>
<dbReference type="GO" id="GO:0004668">
    <property type="term" value="F:protein-arginine deiminase activity"/>
    <property type="evidence" value="ECO:0007669"/>
    <property type="project" value="InterPro"/>
</dbReference>
<name>K0THL8_THAOC</name>
<evidence type="ECO:0000256" key="1">
    <source>
        <dbReference type="ARBA" id="ARBA00022801"/>
    </source>
</evidence>
<reference evidence="4 5" key="1">
    <citation type="journal article" date="2012" name="Genome Biol.">
        <title>Genome and low-iron response of an oceanic diatom adapted to chronic iron limitation.</title>
        <authorList>
            <person name="Lommer M."/>
            <person name="Specht M."/>
            <person name="Roy A.S."/>
            <person name="Kraemer L."/>
            <person name="Andreson R."/>
            <person name="Gutowska M.A."/>
            <person name="Wolf J."/>
            <person name="Bergner S.V."/>
            <person name="Schilhabel M.B."/>
            <person name="Klostermeier U.C."/>
            <person name="Beiko R.G."/>
            <person name="Rosenstiel P."/>
            <person name="Hippler M."/>
            <person name="Laroche J."/>
        </authorList>
    </citation>
    <scope>NUCLEOTIDE SEQUENCE [LARGE SCALE GENOMIC DNA]</scope>
    <source>
        <strain evidence="4 5">CCMP1005</strain>
    </source>
</reference>
<dbReference type="InterPro" id="IPR007466">
    <property type="entry name" value="Peptidyl-Arg-deiminase_porph"/>
</dbReference>
<proteinExistence type="predicted"/>
<dbReference type="SUPFAM" id="SSF55909">
    <property type="entry name" value="Pentein"/>
    <property type="match status" value="1"/>
</dbReference>
<dbReference type="AlphaFoldDB" id="K0THL8"/>
<dbReference type="GO" id="GO:0009446">
    <property type="term" value="P:putrescine biosynthetic process"/>
    <property type="evidence" value="ECO:0007669"/>
    <property type="project" value="InterPro"/>
</dbReference>
<feature type="region of interest" description="Disordered" evidence="2">
    <location>
        <begin position="54"/>
        <end position="74"/>
    </location>
</feature>
<feature type="signal peptide" evidence="3">
    <location>
        <begin position="1"/>
        <end position="20"/>
    </location>
</feature>
<feature type="compositionally biased region" description="Gly residues" evidence="2">
    <location>
        <begin position="60"/>
        <end position="69"/>
    </location>
</feature>
<gene>
    <name evidence="4" type="ORF">THAOC_01240</name>
</gene>
<evidence type="ECO:0000313" key="5">
    <source>
        <dbReference type="Proteomes" id="UP000266841"/>
    </source>
</evidence>
<evidence type="ECO:0000256" key="3">
    <source>
        <dbReference type="SAM" id="SignalP"/>
    </source>
</evidence>
<sequence>MVVSSTLLLAALSIPAVAFADERPQRPCDGSDDFPDGYCRTRTTRDKKYVKEWIEEHGSGNSGGEGGGPKNLRRALPEVSGAPVNPYTPGEYEAVEGIMLAYDRYAPDVVAAVAAGVTLDGGAKVFMVSSAYQKTFWEADFRRAGVDMNRTVWVEESVDSVWIRDYGPRFICAGRDQRSRSGIDTRFYKKWATRDEYIPTALSGSEHLAIGFGHNNHNLKSILHSGGNGHYFSTGKAFATSLLIDDNRLTVHEANETWVEYHGSELHILPQLSSWTDGTGHIDMWLLPCSDDSVIIGQWARDSHGAQKITNDAAAYMESEGYTVYRTPNWKRGGKHYTYTNAVIANDIVIIPKYFDPRDTRAKTGENVFDCIASKRATHPNLVAAEASDPPGDTEEEYDPSLGIAGDTSMSIPSSASGSATIPAAEMNSPATTPAVAETTTEAITTAEATASWAEATTASRSHGKPSPHFSFVIACYHFAICLLLSSVVSHSSRY</sequence>
<keyword evidence="5" id="KW-1185">Reference proteome</keyword>
<keyword evidence="3" id="KW-0732">Signal</keyword>
<feature type="chain" id="PRO_5003837967" evidence="3">
    <location>
        <begin position="21"/>
        <end position="495"/>
    </location>
</feature>
<feature type="region of interest" description="Disordered" evidence="2">
    <location>
        <begin position="382"/>
        <end position="406"/>
    </location>
</feature>
<dbReference type="EMBL" id="AGNL01001502">
    <property type="protein sequence ID" value="EJK76965.1"/>
    <property type="molecule type" value="Genomic_DNA"/>
</dbReference>
<evidence type="ECO:0000256" key="2">
    <source>
        <dbReference type="SAM" id="MobiDB-lite"/>
    </source>
</evidence>
<keyword evidence="1" id="KW-0378">Hydrolase</keyword>
<protein>
    <submittedName>
        <fullName evidence="4">Uncharacterized protein</fullName>
    </submittedName>
</protein>
<dbReference type="Pfam" id="PF04371">
    <property type="entry name" value="PAD_porph"/>
    <property type="match status" value="1"/>
</dbReference>
<evidence type="ECO:0000313" key="4">
    <source>
        <dbReference type="EMBL" id="EJK76965.1"/>
    </source>
</evidence>
<organism evidence="4 5">
    <name type="scientific">Thalassiosira oceanica</name>
    <name type="common">Marine diatom</name>
    <dbReference type="NCBI Taxonomy" id="159749"/>
    <lineage>
        <taxon>Eukaryota</taxon>
        <taxon>Sar</taxon>
        <taxon>Stramenopiles</taxon>
        <taxon>Ochrophyta</taxon>
        <taxon>Bacillariophyta</taxon>
        <taxon>Coscinodiscophyceae</taxon>
        <taxon>Thalassiosirophycidae</taxon>
        <taxon>Thalassiosirales</taxon>
        <taxon>Thalassiosiraceae</taxon>
        <taxon>Thalassiosira</taxon>
    </lineage>
</organism>
<comment type="caution">
    <text evidence="4">The sequence shown here is derived from an EMBL/GenBank/DDBJ whole genome shotgun (WGS) entry which is preliminary data.</text>
</comment>